<reference evidence="2 3" key="1">
    <citation type="submission" date="2022-09" db="EMBL/GenBank/DDBJ databases">
        <title>New species of Phenylobacterium.</title>
        <authorList>
            <person name="Mieszkin S."/>
        </authorList>
    </citation>
    <scope>NUCLEOTIDE SEQUENCE [LARGE SCALE GENOMIC DNA]</scope>
    <source>
        <strain evidence="2 3">HK31-G</strain>
    </source>
</reference>
<feature type="compositionally biased region" description="Pro residues" evidence="1">
    <location>
        <begin position="392"/>
        <end position="406"/>
    </location>
</feature>
<gene>
    <name evidence="2" type="ORF">OCL97_05085</name>
</gene>
<accession>A0ABW6CJU1</accession>
<protein>
    <submittedName>
        <fullName evidence="2">DUF935 domain-containing protein</fullName>
    </submittedName>
</protein>
<dbReference type="RefSeq" id="WP_377368173.1">
    <property type="nucleotide sequence ID" value="NZ_JAOTJD010000006.1"/>
</dbReference>
<organism evidence="2 3">
    <name type="scientific">Phenylobacterium ferrooxidans</name>
    <dbReference type="NCBI Taxonomy" id="2982689"/>
    <lineage>
        <taxon>Bacteria</taxon>
        <taxon>Pseudomonadati</taxon>
        <taxon>Pseudomonadota</taxon>
        <taxon>Alphaproteobacteria</taxon>
        <taxon>Caulobacterales</taxon>
        <taxon>Caulobacteraceae</taxon>
        <taxon>Phenylobacterium</taxon>
    </lineage>
</organism>
<comment type="caution">
    <text evidence="2">The sequence shown here is derived from an EMBL/GenBank/DDBJ whole genome shotgun (WGS) entry which is preliminary data.</text>
</comment>
<dbReference type="Pfam" id="PF06074">
    <property type="entry name" value="Portal_Mu"/>
    <property type="match status" value="1"/>
</dbReference>
<evidence type="ECO:0000313" key="3">
    <source>
        <dbReference type="Proteomes" id="UP001598130"/>
    </source>
</evidence>
<evidence type="ECO:0000313" key="2">
    <source>
        <dbReference type="EMBL" id="MFD3263342.1"/>
    </source>
</evidence>
<dbReference type="Proteomes" id="UP001598130">
    <property type="component" value="Unassembled WGS sequence"/>
</dbReference>
<feature type="region of interest" description="Disordered" evidence="1">
    <location>
        <begin position="388"/>
        <end position="410"/>
    </location>
</feature>
<dbReference type="InterPro" id="IPR009279">
    <property type="entry name" value="Portal_Mu"/>
</dbReference>
<sequence>MADEPAAPRAITQEVAASLDGRDITVPYLGPMADAQDAVLRGLGGRWDAYREIRRDPQVHSTFQQRRLAIVSRPLVVEPGAEDALSKAAAEHLQANLEAIAFDRSTKGMTWGVFYGYAVGECLWVIRDGKVWLDRIKVRTPWRFRFSRTGQLQLLTRAAPIVGEAMPDRKFWVMSSGADNDDDPYGLGLAHQLYWPVYFKKMGLSFWLRALEKFGAPTAVGTYPPGTTPEDQRKLLAAAMAVRIDGAVIKPEGTALELLEAVRGTVDQATFYKFQNADISKVTLGQTMTTDDGASLAQGKVHFDVREELTDADIEELCESFQQGPARWLTEWNFPGAATPILRRPSPEDAERASRLTKERAETIKTMGEAGYEPEDATLAELFPGWTRKAAPQPPTGDSVPPPPPTFSEGQVRSVLRHQLAALFAEPLADSDAADAFVEALDWEPLIEPIAAAVEQVVAGSPTLEVAAERLAEVFTSPAGAAFTEHLAGVLFQARAAGKAGLGISDREDRALAKG</sequence>
<keyword evidence="3" id="KW-1185">Reference proteome</keyword>
<dbReference type="EMBL" id="JAOTJD010000006">
    <property type="protein sequence ID" value="MFD3263342.1"/>
    <property type="molecule type" value="Genomic_DNA"/>
</dbReference>
<name>A0ABW6CJU1_9CAUL</name>
<proteinExistence type="predicted"/>
<evidence type="ECO:0000256" key="1">
    <source>
        <dbReference type="SAM" id="MobiDB-lite"/>
    </source>
</evidence>